<dbReference type="Proteomes" id="UP001321760">
    <property type="component" value="Unassembled WGS sequence"/>
</dbReference>
<dbReference type="EMBL" id="MU865938">
    <property type="protein sequence ID" value="KAK4449355.1"/>
    <property type="molecule type" value="Genomic_DNA"/>
</dbReference>
<reference evidence="1" key="2">
    <citation type="submission" date="2023-05" db="EMBL/GenBank/DDBJ databases">
        <authorList>
            <consortium name="Lawrence Berkeley National Laboratory"/>
            <person name="Steindorff A."/>
            <person name="Hensen N."/>
            <person name="Bonometti L."/>
            <person name="Westerberg I."/>
            <person name="Brannstrom I.O."/>
            <person name="Guillou S."/>
            <person name="Cros-Aarteil S."/>
            <person name="Calhoun S."/>
            <person name="Haridas S."/>
            <person name="Kuo A."/>
            <person name="Mondo S."/>
            <person name="Pangilinan J."/>
            <person name="Riley R."/>
            <person name="Labutti K."/>
            <person name="Andreopoulos B."/>
            <person name="Lipzen A."/>
            <person name="Chen C."/>
            <person name="Yanf M."/>
            <person name="Daum C."/>
            <person name="Ng V."/>
            <person name="Clum A."/>
            <person name="Ohm R."/>
            <person name="Martin F."/>
            <person name="Silar P."/>
            <person name="Natvig D."/>
            <person name="Lalanne C."/>
            <person name="Gautier V."/>
            <person name="Ament-Velasquez S.L."/>
            <person name="Kruys A."/>
            <person name="Hutchinson M.I."/>
            <person name="Powell A.J."/>
            <person name="Barry K."/>
            <person name="Miller A.N."/>
            <person name="Grigoriev I.V."/>
            <person name="Debuchy R."/>
            <person name="Gladieux P."/>
            <person name="Thoren M.H."/>
            <person name="Johannesson H."/>
        </authorList>
    </citation>
    <scope>NUCLEOTIDE SEQUENCE</scope>
    <source>
        <strain evidence="1">PSN243</strain>
    </source>
</reference>
<name>A0AAV9GMZ0_9PEZI</name>
<evidence type="ECO:0000313" key="1">
    <source>
        <dbReference type="EMBL" id="KAK4449355.1"/>
    </source>
</evidence>
<accession>A0AAV9GMZ0</accession>
<organism evidence="1 2">
    <name type="scientific">Podospora aff. communis PSN243</name>
    <dbReference type="NCBI Taxonomy" id="3040156"/>
    <lineage>
        <taxon>Eukaryota</taxon>
        <taxon>Fungi</taxon>
        <taxon>Dikarya</taxon>
        <taxon>Ascomycota</taxon>
        <taxon>Pezizomycotina</taxon>
        <taxon>Sordariomycetes</taxon>
        <taxon>Sordariomycetidae</taxon>
        <taxon>Sordariales</taxon>
        <taxon>Podosporaceae</taxon>
        <taxon>Podospora</taxon>
    </lineage>
</organism>
<gene>
    <name evidence="1" type="ORF">QBC34DRAFT_97201</name>
</gene>
<evidence type="ECO:0000313" key="2">
    <source>
        <dbReference type="Proteomes" id="UP001321760"/>
    </source>
</evidence>
<dbReference type="AlphaFoldDB" id="A0AAV9GMZ0"/>
<comment type="caution">
    <text evidence="1">The sequence shown here is derived from an EMBL/GenBank/DDBJ whole genome shotgun (WGS) entry which is preliminary data.</text>
</comment>
<keyword evidence="2" id="KW-1185">Reference proteome</keyword>
<protein>
    <submittedName>
        <fullName evidence="1">Uncharacterized protein</fullName>
    </submittedName>
</protein>
<sequence>MPHSETAFNLSFLVVDSANAQLEITALKITALKIGSGPKVCQVVARTAFALGCLGRRCRVVGCPQSWTPPSQKRTEKEKPHRALFSSFFRLVILPVPAHIRRRCPLAASCSLPIHRFRRILTKVDLSIRCRQSQVEEAQKGCACAISTFLGHLCLVTLHFLWPGAGIDCPLNAACSRLPLPNNASLFDSSTPLEQSVTATRHGVSC</sequence>
<reference evidence="1" key="1">
    <citation type="journal article" date="2023" name="Mol. Phylogenet. Evol.">
        <title>Genome-scale phylogeny and comparative genomics of the fungal order Sordariales.</title>
        <authorList>
            <person name="Hensen N."/>
            <person name="Bonometti L."/>
            <person name="Westerberg I."/>
            <person name="Brannstrom I.O."/>
            <person name="Guillou S."/>
            <person name="Cros-Aarteil S."/>
            <person name="Calhoun S."/>
            <person name="Haridas S."/>
            <person name="Kuo A."/>
            <person name="Mondo S."/>
            <person name="Pangilinan J."/>
            <person name="Riley R."/>
            <person name="LaButti K."/>
            <person name="Andreopoulos B."/>
            <person name="Lipzen A."/>
            <person name="Chen C."/>
            <person name="Yan M."/>
            <person name="Daum C."/>
            <person name="Ng V."/>
            <person name="Clum A."/>
            <person name="Steindorff A."/>
            <person name="Ohm R.A."/>
            <person name="Martin F."/>
            <person name="Silar P."/>
            <person name="Natvig D.O."/>
            <person name="Lalanne C."/>
            <person name="Gautier V."/>
            <person name="Ament-Velasquez S.L."/>
            <person name="Kruys A."/>
            <person name="Hutchinson M.I."/>
            <person name="Powell A.J."/>
            <person name="Barry K."/>
            <person name="Miller A.N."/>
            <person name="Grigoriev I.V."/>
            <person name="Debuchy R."/>
            <person name="Gladieux P."/>
            <person name="Hiltunen Thoren M."/>
            <person name="Johannesson H."/>
        </authorList>
    </citation>
    <scope>NUCLEOTIDE SEQUENCE</scope>
    <source>
        <strain evidence="1">PSN243</strain>
    </source>
</reference>
<proteinExistence type="predicted"/>